<feature type="non-terminal residue" evidence="2">
    <location>
        <position position="55"/>
    </location>
</feature>
<accession>A0ABD0NUX9</accession>
<feature type="compositionally biased region" description="Basic and acidic residues" evidence="1">
    <location>
        <begin position="14"/>
        <end position="24"/>
    </location>
</feature>
<keyword evidence="3" id="KW-1185">Reference proteome</keyword>
<reference evidence="2 3" key="1">
    <citation type="submission" date="2024-05" db="EMBL/GenBank/DDBJ databases">
        <title>Genome sequencing and assembly of Indian major carp, Cirrhinus mrigala (Hamilton, 1822).</title>
        <authorList>
            <person name="Mohindra V."/>
            <person name="Chowdhury L.M."/>
            <person name="Lal K."/>
            <person name="Jena J.K."/>
        </authorList>
    </citation>
    <scope>NUCLEOTIDE SEQUENCE [LARGE SCALE GENOMIC DNA]</scope>
    <source>
        <strain evidence="2">CM1030</strain>
        <tissue evidence="2">Blood</tissue>
    </source>
</reference>
<evidence type="ECO:0000313" key="2">
    <source>
        <dbReference type="EMBL" id="KAL0165683.1"/>
    </source>
</evidence>
<dbReference type="EMBL" id="JAMKFB020000019">
    <property type="protein sequence ID" value="KAL0165683.1"/>
    <property type="molecule type" value="Genomic_DNA"/>
</dbReference>
<proteinExistence type="predicted"/>
<protein>
    <submittedName>
        <fullName evidence="2">Uncharacterized protein</fullName>
    </submittedName>
</protein>
<feature type="non-terminal residue" evidence="2">
    <location>
        <position position="1"/>
    </location>
</feature>
<sequence length="55" mass="6410">PPSAPEEMGNESESAGRRIVERSRMWTVARNSRQSEKSEHYGQSKRYTNWAEKNL</sequence>
<comment type="caution">
    <text evidence="2">The sequence shown here is derived from an EMBL/GenBank/DDBJ whole genome shotgun (WGS) entry which is preliminary data.</text>
</comment>
<dbReference type="Proteomes" id="UP001529510">
    <property type="component" value="Unassembled WGS sequence"/>
</dbReference>
<name>A0ABD0NUX9_CIRMR</name>
<feature type="compositionally biased region" description="Basic and acidic residues" evidence="1">
    <location>
        <begin position="33"/>
        <end position="42"/>
    </location>
</feature>
<dbReference type="AlphaFoldDB" id="A0ABD0NUX9"/>
<gene>
    <name evidence="2" type="ORF">M9458_037527</name>
</gene>
<evidence type="ECO:0000256" key="1">
    <source>
        <dbReference type="SAM" id="MobiDB-lite"/>
    </source>
</evidence>
<feature type="region of interest" description="Disordered" evidence="1">
    <location>
        <begin position="1"/>
        <end position="55"/>
    </location>
</feature>
<evidence type="ECO:0000313" key="3">
    <source>
        <dbReference type="Proteomes" id="UP001529510"/>
    </source>
</evidence>
<organism evidence="2 3">
    <name type="scientific">Cirrhinus mrigala</name>
    <name type="common">Mrigala</name>
    <dbReference type="NCBI Taxonomy" id="683832"/>
    <lineage>
        <taxon>Eukaryota</taxon>
        <taxon>Metazoa</taxon>
        <taxon>Chordata</taxon>
        <taxon>Craniata</taxon>
        <taxon>Vertebrata</taxon>
        <taxon>Euteleostomi</taxon>
        <taxon>Actinopterygii</taxon>
        <taxon>Neopterygii</taxon>
        <taxon>Teleostei</taxon>
        <taxon>Ostariophysi</taxon>
        <taxon>Cypriniformes</taxon>
        <taxon>Cyprinidae</taxon>
        <taxon>Labeoninae</taxon>
        <taxon>Labeonini</taxon>
        <taxon>Cirrhinus</taxon>
    </lineage>
</organism>